<dbReference type="Gene3D" id="1.20.58.80">
    <property type="entry name" value="Phosphotransferase system, lactose/cellobiose-type IIA subunit"/>
    <property type="match status" value="1"/>
</dbReference>
<dbReference type="AlphaFoldDB" id="A0A926RXW1"/>
<sequence>MTEKMELICFQIISQAGAARSSFMEALKLGRESKFEEAGLKVKEAALLLSEGHKVHSQLIQKEAAGEKVPVSLLTLHAEDLMMTTETMGELVKEMVFMYEEFRK</sequence>
<feature type="modified residue" description="Phosphohistidine; by HPr" evidence="7">
    <location>
        <position position="77"/>
    </location>
</feature>
<evidence type="ECO:0000256" key="5">
    <source>
        <dbReference type="PIRSR" id="PIRSR000699-1"/>
    </source>
</evidence>
<organism evidence="8 9">
    <name type="scientific">Metabacillus arenae</name>
    <dbReference type="NCBI Taxonomy" id="2771434"/>
    <lineage>
        <taxon>Bacteria</taxon>
        <taxon>Bacillati</taxon>
        <taxon>Bacillota</taxon>
        <taxon>Bacilli</taxon>
        <taxon>Bacillales</taxon>
        <taxon>Bacillaceae</taxon>
        <taxon>Metabacillus</taxon>
    </lineage>
</organism>
<keyword evidence="9" id="KW-1185">Reference proteome</keyword>
<evidence type="ECO:0000256" key="7">
    <source>
        <dbReference type="PROSITE-ProRule" id="PRU00418"/>
    </source>
</evidence>
<dbReference type="GO" id="GO:0046872">
    <property type="term" value="F:metal ion binding"/>
    <property type="evidence" value="ECO:0007669"/>
    <property type="project" value="UniProtKB-KW"/>
</dbReference>
<dbReference type="SUPFAM" id="SSF46973">
    <property type="entry name" value="Enzyme IIa from lactose specific PTS, IIa-lac"/>
    <property type="match status" value="1"/>
</dbReference>
<dbReference type="Proteomes" id="UP000626844">
    <property type="component" value="Unassembled WGS sequence"/>
</dbReference>
<protein>
    <submittedName>
        <fullName evidence="8">PTS lactose/cellobiose transporter subunit IIA</fullName>
    </submittedName>
</protein>
<accession>A0A926RXW1</accession>
<dbReference type="PROSITE" id="PS51095">
    <property type="entry name" value="PTS_EIIA_TYPE_3"/>
    <property type="match status" value="1"/>
</dbReference>
<evidence type="ECO:0000313" key="9">
    <source>
        <dbReference type="Proteomes" id="UP000626844"/>
    </source>
</evidence>
<dbReference type="GO" id="GO:0016740">
    <property type="term" value="F:transferase activity"/>
    <property type="evidence" value="ECO:0007669"/>
    <property type="project" value="UniProtKB-KW"/>
</dbReference>
<dbReference type="PANTHER" id="PTHR34382:SF7">
    <property type="entry name" value="PTS SYSTEM N,N'-DIACETYLCHITOBIOSE-SPECIFIC EIIA COMPONENT"/>
    <property type="match status" value="1"/>
</dbReference>
<dbReference type="RefSeq" id="WP_191158155.1">
    <property type="nucleotide sequence ID" value="NZ_JACXAI010000010.1"/>
</dbReference>
<comment type="cofactor">
    <cofactor evidence="6">
        <name>Mg(2+)</name>
        <dbReference type="ChEBI" id="CHEBI:18420"/>
    </cofactor>
    <text evidence="6">Binds 1 Mg(2+) ion per trimer.</text>
</comment>
<dbReference type="PIRSF" id="PIRSF000699">
    <property type="entry name" value="PTS_IILac_III"/>
    <property type="match status" value="1"/>
</dbReference>
<comment type="caution">
    <text evidence="8">The sequence shown here is derived from an EMBL/GenBank/DDBJ whole genome shotgun (WGS) entry which is preliminary data.</text>
</comment>
<evidence type="ECO:0000256" key="4">
    <source>
        <dbReference type="ARBA" id="ARBA00022683"/>
    </source>
</evidence>
<dbReference type="CDD" id="cd00215">
    <property type="entry name" value="PTS_IIA_lac"/>
    <property type="match status" value="1"/>
</dbReference>
<dbReference type="EMBL" id="JACXAI010000010">
    <property type="protein sequence ID" value="MBD1380567.1"/>
    <property type="molecule type" value="Genomic_DNA"/>
</dbReference>
<keyword evidence="2" id="KW-0762">Sugar transport</keyword>
<dbReference type="Pfam" id="PF02255">
    <property type="entry name" value="PTS_IIA"/>
    <property type="match status" value="1"/>
</dbReference>
<gene>
    <name evidence="8" type="ORF">IC621_10025</name>
</gene>
<keyword evidence="6" id="KW-0460">Magnesium</keyword>
<evidence type="ECO:0000256" key="6">
    <source>
        <dbReference type="PIRSR" id="PIRSR000699-2"/>
    </source>
</evidence>
<evidence type="ECO:0000313" key="8">
    <source>
        <dbReference type="EMBL" id="MBD1380567.1"/>
    </source>
</evidence>
<name>A0A926RXW1_9BACI</name>
<dbReference type="GO" id="GO:0009401">
    <property type="term" value="P:phosphoenolpyruvate-dependent sugar phosphotransferase system"/>
    <property type="evidence" value="ECO:0007669"/>
    <property type="project" value="UniProtKB-KW"/>
</dbReference>
<feature type="binding site" evidence="6">
    <location>
        <position position="80"/>
    </location>
    <ligand>
        <name>Mg(2+)</name>
        <dbReference type="ChEBI" id="CHEBI:18420"/>
        <note>ligand shared between all trimeric partners</note>
    </ligand>
</feature>
<dbReference type="InterPro" id="IPR003188">
    <property type="entry name" value="PTS_IIA_lac/cel"/>
</dbReference>
<evidence type="ECO:0000256" key="3">
    <source>
        <dbReference type="ARBA" id="ARBA00022679"/>
    </source>
</evidence>
<dbReference type="PANTHER" id="PTHR34382">
    <property type="entry name" value="PTS SYSTEM N,N'-DIACETYLCHITOBIOSE-SPECIFIC EIIA COMPONENT"/>
    <property type="match status" value="1"/>
</dbReference>
<proteinExistence type="predicted"/>
<feature type="active site" description="Tele-phosphohistidine intermediate" evidence="5">
    <location>
        <position position="77"/>
    </location>
</feature>
<keyword evidence="3" id="KW-0808">Transferase</keyword>
<keyword evidence="6" id="KW-0479">Metal-binding</keyword>
<reference evidence="8" key="1">
    <citation type="submission" date="2020-09" db="EMBL/GenBank/DDBJ databases">
        <title>A novel bacterium of genus Bacillus, isolated from South China Sea.</title>
        <authorList>
            <person name="Huang H."/>
            <person name="Mo K."/>
            <person name="Hu Y."/>
        </authorList>
    </citation>
    <scope>NUCLEOTIDE SEQUENCE</scope>
    <source>
        <strain evidence="8">IB182487</strain>
    </source>
</reference>
<keyword evidence="4" id="KW-0598">Phosphotransferase system</keyword>
<dbReference type="InterPro" id="IPR036542">
    <property type="entry name" value="PTS_IIA_lac/cel_sf"/>
</dbReference>
<evidence type="ECO:0000256" key="1">
    <source>
        <dbReference type="ARBA" id="ARBA00022448"/>
    </source>
</evidence>
<evidence type="ECO:0000256" key="2">
    <source>
        <dbReference type="ARBA" id="ARBA00022597"/>
    </source>
</evidence>
<keyword evidence="1" id="KW-0813">Transport</keyword>